<reference evidence="8" key="2">
    <citation type="submission" date="2020-09" db="EMBL/GenBank/DDBJ databases">
        <authorList>
            <person name="Sun Q."/>
            <person name="Zhou Y."/>
        </authorList>
    </citation>
    <scope>NUCLEOTIDE SEQUENCE</scope>
    <source>
        <strain evidence="8">CGMCC 1.15425</strain>
    </source>
</reference>
<keyword evidence="3 7" id="KW-0067">ATP-binding</keyword>
<dbReference type="PANTHER" id="PTHR42961:SF2">
    <property type="entry name" value="IRON-SULFUR PROTEIN NUBPL"/>
    <property type="match status" value="1"/>
</dbReference>
<dbReference type="InterPro" id="IPR033756">
    <property type="entry name" value="YlxH/NBP35"/>
</dbReference>
<dbReference type="PROSITE" id="PS01215">
    <property type="entry name" value="MRP"/>
    <property type="match status" value="1"/>
</dbReference>
<evidence type="ECO:0000256" key="6">
    <source>
        <dbReference type="ARBA" id="ARBA00024036"/>
    </source>
</evidence>
<evidence type="ECO:0000313" key="9">
    <source>
        <dbReference type="Proteomes" id="UP000627715"/>
    </source>
</evidence>
<sequence length="274" mass="28764">MSHLAGISHIVCIASGKGGVGKSTTATNLAVALQQSGFRVGLLDADIYGPSLPAMLGVPEGTRPTVVDKKEIEPIMAHGLATASIGYLADRDTAMVWRAPMIVGAFQQILTQTRWGELDFLIVDLPPGTGDIQLSLSQQVRLTGAVIVTTPQDIALLDAEKAIRMFEKVSVPVLGVIENMSLHVCSECGHESHIFGEGGGELLAARYGAEVIGHLPLDVSIRHQGDAGTPVVLAAPESHAARCYRDAAAALVGQVERLASTGQQKGPNLHISDD</sequence>
<comment type="similarity">
    <text evidence="6 7">Belongs to the Mrp/NBP35 ATP-binding proteins family.</text>
</comment>
<dbReference type="FunFam" id="3.40.50.300:FF:000418">
    <property type="entry name" value="Iron-sulfur cluster carrier protein"/>
    <property type="match status" value="1"/>
</dbReference>
<keyword evidence="1 7" id="KW-0479">Metal-binding</keyword>
<comment type="caution">
    <text evidence="8">The sequence shown here is derived from an EMBL/GenBank/DDBJ whole genome shotgun (WGS) entry which is preliminary data.</text>
</comment>
<dbReference type="Proteomes" id="UP000627715">
    <property type="component" value="Unassembled WGS sequence"/>
</dbReference>
<dbReference type="HAMAP" id="MF_02040">
    <property type="entry name" value="Mrp_NBP35"/>
    <property type="match status" value="1"/>
</dbReference>
<organism evidence="8 9">
    <name type="scientific">Pseudohongiella nitratireducens</name>
    <dbReference type="NCBI Taxonomy" id="1768907"/>
    <lineage>
        <taxon>Bacteria</taxon>
        <taxon>Pseudomonadati</taxon>
        <taxon>Pseudomonadota</taxon>
        <taxon>Gammaproteobacteria</taxon>
        <taxon>Pseudomonadales</taxon>
        <taxon>Pseudohongiellaceae</taxon>
        <taxon>Pseudohongiella</taxon>
    </lineage>
</organism>
<evidence type="ECO:0000256" key="3">
    <source>
        <dbReference type="ARBA" id="ARBA00022840"/>
    </source>
</evidence>
<dbReference type="GO" id="GO:0051539">
    <property type="term" value="F:4 iron, 4 sulfur cluster binding"/>
    <property type="evidence" value="ECO:0007669"/>
    <property type="project" value="TreeGrafter"/>
</dbReference>
<dbReference type="GO" id="GO:0005524">
    <property type="term" value="F:ATP binding"/>
    <property type="evidence" value="ECO:0007669"/>
    <property type="project" value="UniProtKB-UniRule"/>
</dbReference>
<dbReference type="AlphaFoldDB" id="A0A916VJG2"/>
<comment type="subunit">
    <text evidence="7">Homodimer.</text>
</comment>
<comment type="function">
    <text evidence="7">Binds and transfers iron-sulfur (Fe-S) clusters to target apoproteins. Can hydrolyze ATP.</text>
</comment>
<keyword evidence="5 7" id="KW-0411">Iron-sulfur</keyword>
<evidence type="ECO:0000256" key="4">
    <source>
        <dbReference type="ARBA" id="ARBA00023004"/>
    </source>
</evidence>
<dbReference type="EMBL" id="BMIY01000009">
    <property type="protein sequence ID" value="GFZ78513.1"/>
    <property type="molecule type" value="Genomic_DNA"/>
</dbReference>
<dbReference type="GO" id="GO:0046872">
    <property type="term" value="F:metal ion binding"/>
    <property type="evidence" value="ECO:0007669"/>
    <property type="project" value="UniProtKB-KW"/>
</dbReference>
<evidence type="ECO:0000256" key="1">
    <source>
        <dbReference type="ARBA" id="ARBA00022723"/>
    </source>
</evidence>
<dbReference type="InterPro" id="IPR027417">
    <property type="entry name" value="P-loop_NTPase"/>
</dbReference>
<proteinExistence type="inferred from homology"/>
<gene>
    <name evidence="8" type="ORF">GCM10011403_21950</name>
</gene>
<dbReference type="InterPro" id="IPR000808">
    <property type="entry name" value="Mrp-like_CS"/>
</dbReference>
<evidence type="ECO:0000256" key="5">
    <source>
        <dbReference type="ARBA" id="ARBA00023014"/>
    </source>
</evidence>
<reference evidence="8" key="1">
    <citation type="journal article" date="2014" name="Int. J. Syst. Evol. Microbiol.">
        <title>Complete genome sequence of Corynebacterium casei LMG S-19264T (=DSM 44701T), isolated from a smear-ripened cheese.</title>
        <authorList>
            <consortium name="US DOE Joint Genome Institute (JGI-PGF)"/>
            <person name="Walter F."/>
            <person name="Albersmeier A."/>
            <person name="Kalinowski J."/>
            <person name="Ruckert C."/>
        </authorList>
    </citation>
    <scope>NUCLEOTIDE SEQUENCE</scope>
    <source>
        <strain evidence="8">CGMCC 1.15425</strain>
    </source>
</reference>
<dbReference type="RefSeq" id="WP_229694657.1">
    <property type="nucleotide sequence ID" value="NZ_BMIY01000009.1"/>
</dbReference>
<dbReference type="PANTHER" id="PTHR42961">
    <property type="entry name" value="IRON-SULFUR PROTEIN NUBPL"/>
    <property type="match status" value="1"/>
</dbReference>
<protein>
    <recommendedName>
        <fullName evidence="7">Iron-sulfur cluster carrier protein</fullName>
    </recommendedName>
</protein>
<dbReference type="GO" id="GO:0016887">
    <property type="term" value="F:ATP hydrolysis activity"/>
    <property type="evidence" value="ECO:0007669"/>
    <property type="project" value="UniProtKB-UniRule"/>
</dbReference>
<keyword evidence="2 7" id="KW-0547">Nucleotide-binding</keyword>
<dbReference type="GO" id="GO:0005829">
    <property type="term" value="C:cytosol"/>
    <property type="evidence" value="ECO:0007669"/>
    <property type="project" value="TreeGrafter"/>
</dbReference>
<dbReference type="GO" id="GO:0016226">
    <property type="term" value="P:iron-sulfur cluster assembly"/>
    <property type="evidence" value="ECO:0007669"/>
    <property type="project" value="InterPro"/>
</dbReference>
<dbReference type="GO" id="GO:0140663">
    <property type="term" value="F:ATP-dependent FeS chaperone activity"/>
    <property type="evidence" value="ECO:0007669"/>
    <property type="project" value="InterPro"/>
</dbReference>
<dbReference type="InterPro" id="IPR019591">
    <property type="entry name" value="Mrp/NBP35_ATP-bd"/>
</dbReference>
<dbReference type="SUPFAM" id="SSF52540">
    <property type="entry name" value="P-loop containing nucleoside triphosphate hydrolases"/>
    <property type="match status" value="1"/>
</dbReference>
<evidence type="ECO:0000256" key="2">
    <source>
        <dbReference type="ARBA" id="ARBA00022741"/>
    </source>
</evidence>
<keyword evidence="4 7" id="KW-0408">Iron</keyword>
<evidence type="ECO:0000313" key="8">
    <source>
        <dbReference type="EMBL" id="GFZ78513.1"/>
    </source>
</evidence>
<dbReference type="Gene3D" id="3.40.50.300">
    <property type="entry name" value="P-loop containing nucleotide triphosphate hydrolases"/>
    <property type="match status" value="1"/>
</dbReference>
<feature type="binding site" evidence="7">
    <location>
        <begin position="16"/>
        <end position="23"/>
    </location>
    <ligand>
        <name>ATP</name>
        <dbReference type="ChEBI" id="CHEBI:30616"/>
    </ligand>
</feature>
<keyword evidence="9" id="KW-1185">Reference proteome</keyword>
<dbReference type="InterPro" id="IPR044304">
    <property type="entry name" value="NUBPL-like"/>
</dbReference>
<name>A0A916VJG2_9GAMM</name>
<dbReference type="NCBIfam" id="NF008669">
    <property type="entry name" value="PRK11670.1"/>
    <property type="match status" value="1"/>
</dbReference>
<dbReference type="Pfam" id="PF10609">
    <property type="entry name" value="ParA"/>
    <property type="match status" value="1"/>
</dbReference>
<keyword evidence="7" id="KW-0378">Hydrolase</keyword>
<accession>A0A916VJG2</accession>
<dbReference type="CDD" id="cd02037">
    <property type="entry name" value="Mrp_NBP35"/>
    <property type="match status" value="1"/>
</dbReference>
<evidence type="ECO:0000256" key="7">
    <source>
        <dbReference type="HAMAP-Rule" id="MF_02040"/>
    </source>
</evidence>